<proteinExistence type="predicted"/>
<dbReference type="PANTHER" id="PTHR14948">
    <property type="entry name" value="NG5"/>
    <property type="match status" value="1"/>
</dbReference>
<name>A0ABV4CDR4_9PSEU</name>
<gene>
    <name evidence="7" type="ORF">AB8O55_07525</name>
</gene>
<sequence>MTNPYGPPSGPQPEQPYGQQPGGYPQSGPIPQQPYGQQPYGQQPYGQPPYGQQPYGMPNYGVPPNNNIGWGIGSIFLCWPFAIPSLIKATSVQNLWAQGQFQQSQEAADEAKKWGKIGIIVGAAAYGLLILLYVVLIIIGFATAVSGSTY</sequence>
<feature type="compositionally biased region" description="Low complexity" evidence="5">
    <location>
        <begin position="15"/>
        <end position="56"/>
    </location>
</feature>
<dbReference type="EMBL" id="JBGEHV010000009">
    <property type="protein sequence ID" value="MEY8039245.1"/>
    <property type="molecule type" value="Genomic_DNA"/>
</dbReference>
<comment type="subcellular location">
    <subcellularLocation>
        <location evidence="1">Membrane</location>
    </subcellularLocation>
</comment>
<evidence type="ECO:0000256" key="5">
    <source>
        <dbReference type="SAM" id="MobiDB-lite"/>
    </source>
</evidence>
<accession>A0ABV4CDR4</accession>
<evidence type="ECO:0000256" key="6">
    <source>
        <dbReference type="SAM" id="Phobius"/>
    </source>
</evidence>
<keyword evidence="8" id="KW-1185">Reference proteome</keyword>
<evidence type="ECO:0000256" key="4">
    <source>
        <dbReference type="ARBA" id="ARBA00023136"/>
    </source>
</evidence>
<dbReference type="InterPro" id="IPR051423">
    <property type="entry name" value="CD225/Dispanin"/>
</dbReference>
<feature type="region of interest" description="Disordered" evidence="5">
    <location>
        <begin position="1"/>
        <end position="58"/>
    </location>
</feature>
<evidence type="ECO:0000256" key="1">
    <source>
        <dbReference type="ARBA" id="ARBA00004370"/>
    </source>
</evidence>
<keyword evidence="2 6" id="KW-0812">Transmembrane</keyword>
<evidence type="ECO:0000256" key="2">
    <source>
        <dbReference type="ARBA" id="ARBA00022692"/>
    </source>
</evidence>
<protein>
    <submittedName>
        <fullName evidence="7">CD225/dispanin family protein</fullName>
    </submittedName>
</protein>
<feature type="compositionally biased region" description="Pro residues" evidence="5">
    <location>
        <begin position="1"/>
        <end position="14"/>
    </location>
</feature>
<evidence type="ECO:0000313" key="7">
    <source>
        <dbReference type="EMBL" id="MEY8039245.1"/>
    </source>
</evidence>
<comment type="caution">
    <text evidence="7">The sequence shown here is derived from an EMBL/GenBank/DDBJ whole genome shotgun (WGS) entry which is preliminary data.</text>
</comment>
<dbReference type="InterPro" id="IPR007593">
    <property type="entry name" value="CD225/Dispanin_fam"/>
</dbReference>
<keyword evidence="3 6" id="KW-1133">Transmembrane helix</keyword>
<feature type="transmembrane region" description="Helical" evidence="6">
    <location>
        <begin position="119"/>
        <end position="145"/>
    </location>
</feature>
<organism evidence="7 8">
    <name type="scientific">Saccharopolyspora cebuensis</name>
    <dbReference type="NCBI Taxonomy" id="418759"/>
    <lineage>
        <taxon>Bacteria</taxon>
        <taxon>Bacillati</taxon>
        <taxon>Actinomycetota</taxon>
        <taxon>Actinomycetes</taxon>
        <taxon>Pseudonocardiales</taxon>
        <taxon>Pseudonocardiaceae</taxon>
        <taxon>Saccharopolyspora</taxon>
    </lineage>
</organism>
<evidence type="ECO:0000313" key="8">
    <source>
        <dbReference type="Proteomes" id="UP001564626"/>
    </source>
</evidence>
<keyword evidence="4 6" id="KW-0472">Membrane</keyword>
<dbReference type="Proteomes" id="UP001564626">
    <property type="component" value="Unassembled WGS sequence"/>
</dbReference>
<evidence type="ECO:0000256" key="3">
    <source>
        <dbReference type="ARBA" id="ARBA00022989"/>
    </source>
</evidence>
<reference evidence="7 8" key="1">
    <citation type="submission" date="2024-08" db="EMBL/GenBank/DDBJ databases">
        <title>Genome mining of Saccharopolyspora cebuensis PGLac3 from Nigerian medicinal plant.</title>
        <authorList>
            <person name="Ezeobiora C.E."/>
            <person name="Igbokwe N.H."/>
            <person name="Amin D.H."/>
            <person name="Mendie U.E."/>
        </authorList>
    </citation>
    <scope>NUCLEOTIDE SEQUENCE [LARGE SCALE GENOMIC DNA]</scope>
    <source>
        <strain evidence="7 8">PGLac3</strain>
    </source>
</reference>
<dbReference type="Pfam" id="PF04505">
    <property type="entry name" value="CD225"/>
    <property type="match status" value="1"/>
</dbReference>
<dbReference type="PANTHER" id="PTHR14948:SF25">
    <property type="entry name" value="DUF4190 DOMAIN-CONTAINING PROTEIN"/>
    <property type="match status" value="1"/>
</dbReference>
<feature type="transmembrane region" description="Helical" evidence="6">
    <location>
        <begin position="68"/>
        <end position="87"/>
    </location>
</feature>
<dbReference type="RefSeq" id="WP_345364796.1">
    <property type="nucleotide sequence ID" value="NZ_BAABII010000012.1"/>
</dbReference>